<evidence type="ECO:0000256" key="1">
    <source>
        <dbReference type="ARBA" id="ARBA00022614"/>
    </source>
</evidence>
<reference evidence="10" key="1">
    <citation type="submission" date="2020-12" db="EMBL/GenBank/DDBJ databases">
        <title>WGS assembly of Carya illinoinensis cv. Pawnee.</title>
        <authorList>
            <person name="Platts A."/>
            <person name="Shu S."/>
            <person name="Wright S."/>
            <person name="Barry K."/>
            <person name="Edger P."/>
            <person name="Pires J.C."/>
            <person name="Schmutz J."/>
        </authorList>
    </citation>
    <scope>NUCLEOTIDE SEQUENCE</scope>
    <source>
        <tissue evidence="10">Leaf</tissue>
    </source>
</reference>
<evidence type="ECO:0000259" key="7">
    <source>
        <dbReference type="Pfam" id="PF18052"/>
    </source>
</evidence>
<organism evidence="10 11">
    <name type="scientific">Carya illinoinensis</name>
    <name type="common">Pecan</name>
    <dbReference type="NCBI Taxonomy" id="32201"/>
    <lineage>
        <taxon>Eukaryota</taxon>
        <taxon>Viridiplantae</taxon>
        <taxon>Streptophyta</taxon>
        <taxon>Embryophyta</taxon>
        <taxon>Tracheophyta</taxon>
        <taxon>Spermatophyta</taxon>
        <taxon>Magnoliopsida</taxon>
        <taxon>eudicotyledons</taxon>
        <taxon>Gunneridae</taxon>
        <taxon>Pentapetalae</taxon>
        <taxon>rosids</taxon>
        <taxon>fabids</taxon>
        <taxon>Fagales</taxon>
        <taxon>Juglandaceae</taxon>
        <taxon>Carya</taxon>
    </lineage>
</organism>
<dbReference type="PANTHER" id="PTHR36766:SF40">
    <property type="entry name" value="DISEASE RESISTANCE PROTEIN RGA3"/>
    <property type="match status" value="1"/>
</dbReference>
<dbReference type="InterPro" id="IPR002182">
    <property type="entry name" value="NB-ARC"/>
</dbReference>
<evidence type="ECO:0000259" key="9">
    <source>
        <dbReference type="Pfam" id="PF25019"/>
    </source>
</evidence>
<dbReference type="InterPro" id="IPR056789">
    <property type="entry name" value="LRR_R13L1-DRL21"/>
</dbReference>
<keyword evidence="2" id="KW-0677">Repeat</keyword>
<keyword evidence="1" id="KW-0433">Leucine-rich repeat</keyword>
<keyword evidence="3" id="KW-0547">Nucleotide-binding</keyword>
<proteinExistence type="predicted"/>
<dbReference type="InterPro" id="IPR058922">
    <property type="entry name" value="WHD_DRP"/>
</dbReference>
<accession>A0A8T1NLK3</accession>
<evidence type="ECO:0000256" key="3">
    <source>
        <dbReference type="ARBA" id="ARBA00022741"/>
    </source>
</evidence>
<dbReference type="GO" id="GO:0005524">
    <property type="term" value="F:ATP binding"/>
    <property type="evidence" value="ECO:0007669"/>
    <property type="project" value="UniProtKB-KW"/>
</dbReference>
<evidence type="ECO:0000259" key="6">
    <source>
        <dbReference type="Pfam" id="PF00931"/>
    </source>
</evidence>
<keyword evidence="5" id="KW-0067">ATP-binding</keyword>
<comment type="caution">
    <text evidence="10">The sequence shown here is derived from an EMBL/GenBank/DDBJ whole genome shotgun (WGS) entry which is preliminary data.</text>
</comment>
<keyword evidence="11" id="KW-1185">Reference proteome</keyword>
<gene>
    <name evidence="10" type="ORF">CIPAW_14G109200</name>
</gene>
<evidence type="ECO:0000256" key="4">
    <source>
        <dbReference type="ARBA" id="ARBA00022821"/>
    </source>
</evidence>
<name>A0A8T1NLK3_CARIL</name>
<keyword evidence="4" id="KW-0611">Plant defense</keyword>
<feature type="domain" description="NB-ARC" evidence="6">
    <location>
        <begin position="173"/>
        <end position="344"/>
    </location>
</feature>
<dbReference type="FunFam" id="1.10.10.10:FF:000322">
    <property type="entry name" value="Probable disease resistance protein At1g63360"/>
    <property type="match status" value="1"/>
</dbReference>
<dbReference type="Pfam" id="PF23559">
    <property type="entry name" value="WHD_DRP"/>
    <property type="match status" value="1"/>
</dbReference>
<evidence type="ECO:0000256" key="5">
    <source>
        <dbReference type="ARBA" id="ARBA00022840"/>
    </source>
</evidence>
<dbReference type="Pfam" id="PF25019">
    <property type="entry name" value="LRR_R13L1-DRL21"/>
    <property type="match status" value="1"/>
</dbReference>
<evidence type="ECO:0000313" key="10">
    <source>
        <dbReference type="EMBL" id="KAG6629783.1"/>
    </source>
</evidence>
<dbReference type="Pfam" id="PF18052">
    <property type="entry name" value="Rx_N"/>
    <property type="match status" value="1"/>
</dbReference>
<feature type="domain" description="Disease resistance protein winged helix" evidence="8">
    <location>
        <begin position="430"/>
        <end position="497"/>
    </location>
</feature>
<evidence type="ECO:0000259" key="8">
    <source>
        <dbReference type="Pfam" id="PF23559"/>
    </source>
</evidence>
<feature type="domain" description="Disease resistance N-terminal" evidence="7">
    <location>
        <begin position="27"/>
        <end position="97"/>
    </location>
</feature>
<dbReference type="InterPro" id="IPR041118">
    <property type="entry name" value="Rx_N"/>
</dbReference>
<protein>
    <recommendedName>
        <fullName evidence="12">Disease resistance RPP13-like protein 1</fullName>
    </recommendedName>
</protein>
<evidence type="ECO:0000313" key="11">
    <source>
        <dbReference type="Proteomes" id="UP000811609"/>
    </source>
</evidence>
<evidence type="ECO:0008006" key="12">
    <source>
        <dbReference type="Google" id="ProtNLM"/>
    </source>
</evidence>
<dbReference type="AlphaFoldDB" id="A0A8T1NLK3"/>
<feature type="domain" description="R13L1/DRL21-like LRR repeat region" evidence="9">
    <location>
        <begin position="678"/>
        <end position="804"/>
    </location>
</feature>
<dbReference type="GO" id="GO:0043531">
    <property type="term" value="F:ADP binding"/>
    <property type="evidence" value="ECO:0007669"/>
    <property type="project" value="InterPro"/>
</dbReference>
<dbReference type="GO" id="GO:0006952">
    <property type="term" value="P:defense response"/>
    <property type="evidence" value="ECO:0007669"/>
    <property type="project" value="UniProtKB-KW"/>
</dbReference>
<dbReference type="Proteomes" id="UP000811609">
    <property type="component" value="Chromosome 14"/>
</dbReference>
<evidence type="ECO:0000256" key="2">
    <source>
        <dbReference type="ARBA" id="ARBA00022737"/>
    </source>
</evidence>
<dbReference type="FunFam" id="3.40.50.300:FF:001091">
    <property type="entry name" value="Probable disease resistance protein At1g61300"/>
    <property type="match status" value="1"/>
</dbReference>
<dbReference type="PANTHER" id="PTHR36766">
    <property type="entry name" value="PLANT BROAD-SPECTRUM MILDEW RESISTANCE PROTEIN RPW8"/>
    <property type="match status" value="1"/>
</dbReference>
<sequence length="1266" mass="144527">MTEVGVAFLSGILGVVFHKMASPRVVDFICRRKSTDALLKKLEIALLPMNMVLEDAEDKQFTNPNVKKWIDELKDVAYDAEDILDEIATEALRCELDAEFQSAAGKVGNRISSTFINPFVHHIEPKIKKVLVKLEDLAKQKVDMGLQVGVGGKQNPERLSTSYVLESDTFGRDDDKKKVIDLLLPSHGGGNEMCLIAIFGMGGIGKTTLAQLVYNDDRVKQYFDLKIWFCTSEEFDVPKVKKSIIEQANLSACYTKDPEQLQDTLKKNLIGRKFLLVLDDVWSEKPIHREFLGQLLQYGFQGSKILVTTRNESVALAMHAIATHHLMELSNADCWSIFEKHAFRDGSANADPKIKEIGTQIVKKCKGLPLAIKAIGDLLWSELDVEKWTKILKSDLWDLSLEETTILPALRLSYKYLPSYLKRCFAYCSIFPKDHIFKKDELVLLWMAEGFLHESKTEKMEEVGNRYFDTLVSRSLFQQSSENNLGFVMHDLVNDLAKYVSGQFGFTLEGDSSKEIMKMTRYLSYFGGSLDNFDKIEEDLYKAKHLRTFLKLGSSWGTEIKMPRAWCLRVLSLDGMKIIKLSDSISKMKHLRYLDFSSTKIKCLPNSVCNLCNLQTLKLSNCRCLDRLPRDMRKLKNLRHLEIDNTQALKKMPTQMGKLKYLQTLTKFIISKHNGSCIGELGKLINLRGKLSIWELQNVRSAEDALDAGLKDKDYLEELVLQWNPTNKFGICESQRGVLENLQPHENLKSLTINYYCGKGFPDWIAKLHSLSNISHMELRNCNYCGSLPPLGQLHFLNELYIDGFDGVVTVDTEFYGNSSLMKPFGRLKILALENMSNWESWFHLSTKNEIETFYPLEKLYIKNCPKLRGRLPVHLPSLAELDVIDCQHLEGSLLIDSFPVLTRIRINGNDNLESLVSLEQHEHDAIKGFNSCLQRLQIGKCFSLASLPRDGLLSKLKSLRINDCMKLEFPMHSPYSSLRLLCLMDCCDSLMSFPLGLFPNLDNILIKGCRNLQSLEQHEGYSVISYIKIRECPSFVSFPKGGLRAPKLETFSLENCESLRSMPDKMDQFLPSLSIMEIKDCPKIELFPEGGLPSALVKIDIRSCKRLIANWMVWGLQILPTLFWLQISGRESEDVESFPGKLLLPTTLTSLQINSFKNLKSLEKEGFQNLPSLVQLLINDCPKLKYMPEEGFLTSLRFLRIRKCPMLEKELERKKGKEWLKVAHVPNIWSDNRRIQGDERAGESPNLNAFELQNQFLTLKRYLLS</sequence>
<dbReference type="Pfam" id="PF00931">
    <property type="entry name" value="NB-ARC"/>
    <property type="match status" value="1"/>
</dbReference>
<dbReference type="EMBL" id="CM031822">
    <property type="protein sequence ID" value="KAG6629783.1"/>
    <property type="molecule type" value="Genomic_DNA"/>
</dbReference>